<gene>
    <name evidence="8" type="ORF">HFQ381_LOCUS10016</name>
</gene>
<dbReference type="Proteomes" id="UP000663851">
    <property type="component" value="Unassembled WGS sequence"/>
</dbReference>
<dbReference type="SMART" id="SM00320">
    <property type="entry name" value="WD40"/>
    <property type="match status" value="4"/>
</dbReference>
<dbReference type="InterPro" id="IPR015943">
    <property type="entry name" value="WD40/YVTN_repeat-like_dom_sf"/>
</dbReference>
<dbReference type="SUPFAM" id="SSF50978">
    <property type="entry name" value="WD40 repeat-like"/>
    <property type="match status" value="1"/>
</dbReference>
<keyword evidence="1" id="KW-0880">Kelch repeat</keyword>
<dbReference type="Gene3D" id="1.25.40.420">
    <property type="match status" value="1"/>
</dbReference>
<evidence type="ECO:0000256" key="5">
    <source>
        <dbReference type="SAM" id="Coils"/>
    </source>
</evidence>
<dbReference type="PANTHER" id="PTHR24412">
    <property type="entry name" value="KELCH PROTEIN"/>
    <property type="match status" value="1"/>
</dbReference>
<accession>A0A820EBT4</accession>
<feature type="coiled-coil region" evidence="5">
    <location>
        <begin position="67"/>
        <end position="97"/>
    </location>
</feature>
<dbReference type="SMART" id="SM00612">
    <property type="entry name" value="Kelch"/>
    <property type="match status" value="6"/>
</dbReference>
<evidence type="ECO:0000313" key="8">
    <source>
        <dbReference type="EMBL" id="CAF4243928.1"/>
    </source>
</evidence>
<dbReference type="PROSITE" id="PS50097">
    <property type="entry name" value="BTB"/>
    <property type="match status" value="1"/>
</dbReference>
<dbReference type="InterPro" id="IPR019775">
    <property type="entry name" value="WD40_repeat_CS"/>
</dbReference>
<dbReference type="SUPFAM" id="SSF50965">
    <property type="entry name" value="Galactose oxidase, central domain"/>
    <property type="match status" value="2"/>
</dbReference>
<dbReference type="PROSITE" id="PS50294">
    <property type="entry name" value="WD_REPEATS_REGION"/>
    <property type="match status" value="1"/>
</dbReference>
<dbReference type="Gene3D" id="3.30.710.10">
    <property type="entry name" value="Potassium Channel Kv1.1, Chain A"/>
    <property type="match status" value="1"/>
</dbReference>
<evidence type="ECO:0000256" key="2">
    <source>
        <dbReference type="ARBA" id="ARBA00022574"/>
    </source>
</evidence>
<dbReference type="SMART" id="SM00875">
    <property type="entry name" value="BACK"/>
    <property type="match status" value="1"/>
</dbReference>
<feature type="domain" description="BTB" evidence="7">
    <location>
        <begin position="124"/>
        <end position="191"/>
    </location>
</feature>
<evidence type="ECO:0000256" key="6">
    <source>
        <dbReference type="SAM" id="MobiDB-lite"/>
    </source>
</evidence>
<dbReference type="InterPro" id="IPR006652">
    <property type="entry name" value="Kelch_1"/>
</dbReference>
<dbReference type="Pfam" id="PF01344">
    <property type="entry name" value="Kelch_1"/>
    <property type="match status" value="6"/>
</dbReference>
<comment type="caution">
    <text evidence="8">The sequence shown here is derived from an EMBL/GenBank/DDBJ whole genome shotgun (WGS) entry which is preliminary data.</text>
</comment>
<dbReference type="EMBL" id="CAJOBO010000540">
    <property type="protein sequence ID" value="CAF4243928.1"/>
    <property type="molecule type" value="Genomic_DNA"/>
</dbReference>
<dbReference type="InterPro" id="IPR011333">
    <property type="entry name" value="SKP1/BTB/POZ_sf"/>
</dbReference>
<dbReference type="SUPFAM" id="SSF54695">
    <property type="entry name" value="POZ domain"/>
    <property type="match status" value="1"/>
</dbReference>
<dbReference type="PROSITE" id="PS50082">
    <property type="entry name" value="WD_REPEATS_2"/>
    <property type="match status" value="2"/>
</dbReference>
<keyword evidence="5" id="KW-0175">Coiled coil</keyword>
<dbReference type="Gene3D" id="2.120.10.80">
    <property type="entry name" value="Kelch-type beta propeller"/>
    <property type="match status" value="1"/>
</dbReference>
<dbReference type="InterPro" id="IPR001680">
    <property type="entry name" value="WD40_rpt"/>
</dbReference>
<evidence type="ECO:0000256" key="3">
    <source>
        <dbReference type="ARBA" id="ARBA00022737"/>
    </source>
</evidence>
<dbReference type="Pfam" id="PF07707">
    <property type="entry name" value="BACK"/>
    <property type="match status" value="1"/>
</dbReference>
<keyword evidence="2 4" id="KW-0853">WD repeat</keyword>
<name>A0A820EBT4_9BILA</name>
<dbReference type="InterPro" id="IPR011705">
    <property type="entry name" value="BACK"/>
</dbReference>
<dbReference type="InterPro" id="IPR015915">
    <property type="entry name" value="Kelch-typ_b-propeller"/>
</dbReference>
<sequence length="1033" mass="115284">MSGETPPGTANNNNIVDLLSTLNPTAAAASSSTTNTTSLTPSTSTIRNDDINVDSSDFVPVNRLLSQRQAINNAKQLESLREQQQQQQLQNMEIDDQQAFEVSFTKHSNAFHTLFEFYQDQILCDVEIVCDDQTFLCHKVVLAATIPYFRSMFTLGMLEADKRRIEIQDINRNSLKTIIEFAYTAKAIITIDNVQHLLFASTVLQTEDLAEACSSFLRQHLSLSNCTEIRQYAELLNRKSLIDLADEYIRDHFLEIIQLDDFYKISYKHLKELIASPDLGILDEKDVYDAVIRWVKHDSRERAVHLADLLHEVKLPLINTEYLLTVIAQEELIKTSLTCRDLLDEAKVYIFKKANLLTTKSPMGPKIIPRKTAAGVLLCVGGRGATGDPFKSVECYDLRHDRWFYIAEMTTRRRHVGVCAVNGRVYAIGGHDGNVHLNSAEVFDPQTNRWEPLAPMNTWRRGIAVGCLGGPLYAVGGLDDSTCFDTVERYDIEHNTWSTVASMSTARGGVAVAALKGYLYACGGNDGSSSLNSCERYCPSYDKWTPIAPMNKRRAGASVTVLNNRLFILGGFDDNSPLDSVECFDPDTNLWTMVPNMTSCRGGVGSATLGGRIYSVGGHDGSTYLKTVEAYDTENQQWTAVASINICRAGAGVSQCDISISQLCEIEIKIIIMTTLFGLSNNTTATNTLGSNQKDLEVVQPPDDAISCMKFSPIALPQTYLIASSWANDIRCWEIQSNGQTVAKAIQKHDAPILSCCWSDDGSKVFTASCDKTAKMWDLQANTFVQIAAHDQPIRTIHYIQRPSYTCVMTGSWDRTVKFWDTRQATPLKQLTLNERVYAADVCGPMAVITTADRAIQVYSLDQGPTEYKKIESLLKYQHRCVSIFTDKSKNPNGFAVGSIEGRVAIMYVDTTNPSVDNFTFKCHRSTPQTPTNTQDIFAVNDIAFHPVHGTLSTVGSDGRYSFWDKDDRTKLKTSDVINDQAITCCTFDSRGQLFAYASSYDWHKGHEGNVQTKKNAIYFRQCFEEMKPKQKK</sequence>
<organism evidence="8 9">
    <name type="scientific">Rotaria socialis</name>
    <dbReference type="NCBI Taxonomy" id="392032"/>
    <lineage>
        <taxon>Eukaryota</taxon>
        <taxon>Metazoa</taxon>
        <taxon>Spiralia</taxon>
        <taxon>Gnathifera</taxon>
        <taxon>Rotifera</taxon>
        <taxon>Eurotatoria</taxon>
        <taxon>Bdelloidea</taxon>
        <taxon>Philodinida</taxon>
        <taxon>Philodinidae</taxon>
        <taxon>Rotaria</taxon>
    </lineage>
</organism>
<protein>
    <recommendedName>
        <fullName evidence="7">BTB domain-containing protein</fullName>
    </recommendedName>
</protein>
<evidence type="ECO:0000259" key="7">
    <source>
        <dbReference type="PROSITE" id="PS50097"/>
    </source>
</evidence>
<feature type="region of interest" description="Disordered" evidence="6">
    <location>
        <begin position="27"/>
        <end position="51"/>
    </location>
</feature>
<evidence type="ECO:0000256" key="1">
    <source>
        <dbReference type="ARBA" id="ARBA00022441"/>
    </source>
</evidence>
<dbReference type="FunFam" id="1.25.40.420:FF:000001">
    <property type="entry name" value="Kelch-like family member 12"/>
    <property type="match status" value="1"/>
</dbReference>
<dbReference type="AlphaFoldDB" id="A0A820EBT4"/>
<dbReference type="SMART" id="SM00225">
    <property type="entry name" value="BTB"/>
    <property type="match status" value="1"/>
</dbReference>
<dbReference type="PROSITE" id="PS00678">
    <property type="entry name" value="WD_REPEATS_1"/>
    <property type="match status" value="2"/>
</dbReference>
<dbReference type="PANTHER" id="PTHR24412:SF480">
    <property type="entry name" value="KELCH-LIKE PROTEIN 8"/>
    <property type="match status" value="1"/>
</dbReference>
<feature type="repeat" description="WD" evidence="4">
    <location>
        <begin position="746"/>
        <end position="787"/>
    </location>
</feature>
<feature type="repeat" description="WD" evidence="4">
    <location>
        <begin position="787"/>
        <end position="830"/>
    </location>
</feature>
<dbReference type="InterPro" id="IPR036322">
    <property type="entry name" value="WD40_repeat_dom_sf"/>
</dbReference>
<feature type="compositionally biased region" description="Low complexity" evidence="6">
    <location>
        <begin position="27"/>
        <end position="45"/>
    </location>
</feature>
<dbReference type="Pfam" id="PF00400">
    <property type="entry name" value="WD40"/>
    <property type="match status" value="2"/>
</dbReference>
<evidence type="ECO:0000313" key="9">
    <source>
        <dbReference type="Proteomes" id="UP000663851"/>
    </source>
</evidence>
<dbReference type="InterPro" id="IPR000210">
    <property type="entry name" value="BTB/POZ_dom"/>
</dbReference>
<proteinExistence type="predicted"/>
<evidence type="ECO:0000256" key="4">
    <source>
        <dbReference type="PROSITE-ProRule" id="PRU00221"/>
    </source>
</evidence>
<keyword evidence="3" id="KW-0677">Repeat</keyword>
<dbReference type="InterPro" id="IPR011043">
    <property type="entry name" value="Gal_Oxase/kelch_b-propeller"/>
</dbReference>
<dbReference type="Gene3D" id="2.130.10.10">
    <property type="entry name" value="YVTN repeat-like/Quinoprotein amine dehydrogenase"/>
    <property type="match status" value="1"/>
</dbReference>
<dbReference type="Pfam" id="PF00651">
    <property type="entry name" value="BTB"/>
    <property type="match status" value="1"/>
</dbReference>
<reference evidence="8" key="1">
    <citation type="submission" date="2021-02" db="EMBL/GenBank/DDBJ databases">
        <authorList>
            <person name="Nowell W R."/>
        </authorList>
    </citation>
    <scope>NUCLEOTIDE SEQUENCE</scope>
</reference>